<evidence type="ECO:0000256" key="1">
    <source>
        <dbReference type="SAM" id="MobiDB-lite"/>
    </source>
</evidence>
<feature type="compositionally biased region" description="Polar residues" evidence="1">
    <location>
        <begin position="131"/>
        <end position="142"/>
    </location>
</feature>
<accession>A0ABQ9GNA3</accession>
<feature type="compositionally biased region" description="Polar residues" evidence="1">
    <location>
        <begin position="696"/>
        <end position="713"/>
    </location>
</feature>
<proteinExistence type="predicted"/>
<evidence type="ECO:0000313" key="3">
    <source>
        <dbReference type="Proteomes" id="UP001159363"/>
    </source>
</evidence>
<reference evidence="2 3" key="1">
    <citation type="submission" date="2023-02" db="EMBL/GenBank/DDBJ databases">
        <title>LHISI_Scaffold_Assembly.</title>
        <authorList>
            <person name="Stuart O.P."/>
            <person name="Cleave R."/>
            <person name="Magrath M.J.L."/>
            <person name="Mikheyev A.S."/>
        </authorList>
    </citation>
    <scope>NUCLEOTIDE SEQUENCE [LARGE SCALE GENOMIC DNA]</scope>
    <source>
        <strain evidence="2">Daus_M_001</strain>
        <tissue evidence="2">Leg muscle</tissue>
    </source>
</reference>
<gene>
    <name evidence="2" type="ORF">PR048_024297</name>
</gene>
<feature type="compositionally biased region" description="Basic and acidic residues" evidence="1">
    <location>
        <begin position="680"/>
        <end position="692"/>
    </location>
</feature>
<sequence>MDEPTSSIRINTPRCLRFSRGCARRPPTASGPPQLLGVQRKCPPALPSLLLFFFVRRHLPFLRPLCSAPLFFRDLGENFQPISSARLEALKAPAKEAGPGAALSPLPGSSLAPDMQFLWDLIYSGSRERSGNQPDTSSSSQAEARHLDQRAGRDKTPSPIHAVIHFRAASNTPDAAIVGVNDIHFSSGSEDRARQPINIQRVPLHNNKGTAEKNYITYLVCKTHPRPRSSHLDSLGSATCTYTEETSNTNHAQSKNISTESWGHEGVVVRLLTFHLGEPGSIPGGVAPGFPHVGIVPDDAAGQWVFSGISRFLPALSFRWCSIPLRFFLIGTQNLDVKSRPNLFTHCTTSSQKIRDNHTKSNGLKRFPSAAGGKRNTGRRAVRSDPPNSYDVIMTYELLGRKKRELCELQALEWQLTSSKDTMINELHIPDYKKKYVAYNFPLRTRKLKIHVICINSFLQIKQRGNLEQNKEQGVFLLVSLGEYLQKIIPTFRRSKVLEHGRENPEKTHGPIATSTKFPEMRKFGWSPARIEPMTSPLPVETTHSLAHHGCAAHRSRSEEGIFFPLVAQHPGCEDLLEESQNSRRLPSRAADLPRAINHRENIYPSLGRRCAGRKPARTGKRVDGPGRWRILCQDRGTVSAARQPSGIGARSKCARKDNLPAAGRYSSRKKPSQHRRRRPLEEAGRQRRCLMDDPSPSTTRGTVIDTHYSSSYPHPRRHVTSLMRPGSASGLSTTLPLKLSNRAADNRSTYTNPAGQSPYSFNTWGRGGAVVRLLALNQGEPGFHSRRGHSLIFACGNRAWRYCWSAGVFSGIYRFSRSCIPALQHTHLTSSSLPLKTTTLRAAIYALRFYTHREHVHMVPEAKDKAVVYLQLTCVFRDKKHRNYKDDKSTHTKCPNA</sequence>
<comment type="caution">
    <text evidence="2">The sequence shown here is derived from an EMBL/GenBank/DDBJ whole genome shotgun (WGS) entry which is preliminary data.</text>
</comment>
<organism evidence="2 3">
    <name type="scientific">Dryococelus australis</name>
    <dbReference type="NCBI Taxonomy" id="614101"/>
    <lineage>
        <taxon>Eukaryota</taxon>
        <taxon>Metazoa</taxon>
        <taxon>Ecdysozoa</taxon>
        <taxon>Arthropoda</taxon>
        <taxon>Hexapoda</taxon>
        <taxon>Insecta</taxon>
        <taxon>Pterygota</taxon>
        <taxon>Neoptera</taxon>
        <taxon>Polyneoptera</taxon>
        <taxon>Phasmatodea</taxon>
        <taxon>Verophasmatodea</taxon>
        <taxon>Anareolatae</taxon>
        <taxon>Phasmatidae</taxon>
        <taxon>Eurycanthinae</taxon>
        <taxon>Dryococelus</taxon>
    </lineage>
</organism>
<feature type="compositionally biased region" description="Basic and acidic residues" evidence="1">
    <location>
        <begin position="143"/>
        <end position="156"/>
    </location>
</feature>
<feature type="region of interest" description="Disordered" evidence="1">
    <location>
        <begin position="127"/>
        <end position="157"/>
    </location>
</feature>
<name>A0ABQ9GNA3_9NEOP</name>
<feature type="compositionally biased region" description="Basic residues" evidence="1">
    <location>
        <begin position="667"/>
        <end position="679"/>
    </location>
</feature>
<evidence type="ECO:0000313" key="2">
    <source>
        <dbReference type="EMBL" id="KAJ8873479.1"/>
    </source>
</evidence>
<protein>
    <submittedName>
        <fullName evidence="2">Uncharacterized protein</fullName>
    </submittedName>
</protein>
<feature type="region of interest" description="Disordered" evidence="1">
    <location>
        <begin position="640"/>
        <end position="717"/>
    </location>
</feature>
<keyword evidence="3" id="KW-1185">Reference proteome</keyword>
<feature type="region of interest" description="Disordered" evidence="1">
    <location>
        <begin position="355"/>
        <end position="385"/>
    </location>
</feature>
<dbReference type="Proteomes" id="UP001159363">
    <property type="component" value="Chromosome 9"/>
</dbReference>
<dbReference type="EMBL" id="JARBHB010000010">
    <property type="protein sequence ID" value="KAJ8873479.1"/>
    <property type="molecule type" value="Genomic_DNA"/>
</dbReference>